<evidence type="ECO:0000256" key="5">
    <source>
        <dbReference type="ARBA" id="ARBA00022691"/>
    </source>
</evidence>
<accession>A0A3B0WSJ7</accession>
<dbReference type="EC" id="2.1.1.173" evidence="7"/>
<dbReference type="GO" id="GO:0003723">
    <property type="term" value="F:RNA binding"/>
    <property type="evidence" value="ECO:0007669"/>
    <property type="project" value="InterPro"/>
</dbReference>
<dbReference type="InterPro" id="IPR054170">
    <property type="entry name" value="RlmL_1st"/>
</dbReference>
<keyword evidence="4 7" id="KW-0808">Transferase</keyword>
<dbReference type="InterPro" id="IPR002052">
    <property type="entry name" value="DNA_methylase_N6_adenine_CS"/>
</dbReference>
<gene>
    <name evidence="7" type="ORF">MNBD_GAMMA06-2239</name>
</gene>
<evidence type="ECO:0000256" key="4">
    <source>
        <dbReference type="ARBA" id="ARBA00022679"/>
    </source>
</evidence>
<protein>
    <submittedName>
        <fullName evidence="7">23S rRNA (Guanine(2445)-N(2))-methyltransferase / 23S rRNA (Guanine(2069)-N(7))-methyltransferase</fullName>
        <ecNumber evidence="7">2.1.1.173</ecNumber>
        <ecNumber evidence="7">2.1.1.264</ecNumber>
    </submittedName>
</protein>
<dbReference type="Pfam" id="PF02926">
    <property type="entry name" value="THUMP"/>
    <property type="match status" value="1"/>
</dbReference>
<dbReference type="SMART" id="SM00981">
    <property type="entry name" value="THUMP"/>
    <property type="match status" value="1"/>
</dbReference>
<dbReference type="Gene3D" id="3.40.50.150">
    <property type="entry name" value="Vaccinia Virus protein VP39"/>
    <property type="match status" value="2"/>
</dbReference>
<evidence type="ECO:0000256" key="3">
    <source>
        <dbReference type="ARBA" id="ARBA00022603"/>
    </source>
</evidence>
<dbReference type="EC" id="2.1.1.264" evidence="7"/>
<dbReference type="Gene3D" id="3.30.2130.30">
    <property type="match status" value="1"/>
</dbReference>
<keyword evidence="1" id="KW-0963">Cytoplasm</keyword>
<dbReference type="InterPro" id="IPR029063">
    <property type="entry name" value="SAM-dependent_MTases_sf"/>
</dbReference>
<dbReference type="GO" id="GO:0005737">
    <property type="term" value="C:cytoplasm"/>
    <property type="evidence" value="ECO:0007669"/>
    <property type="project" value="InterPro"/>
</dbReference>
<keyword evidence="3 7" id="KW-0489">Methyltransferase</keyword>
<dbReference type="Gene3D" id="3.30.750.80">
    <property type="entry name" value="RNA methyltransferase domain (HRMD) like"/>
    <property type="match status" value="1"/>
</dbReference>
<dbReference type="HAMAP" id="MF_01858">
    <property type="entry name" value="23SrRNA_methyltr_KL"/>
    <property type="match status" value="1"/>
</dbReference>
<dbReference type="PROSITE" id="PS51165">
    <property type="entry name" value="THUMP"/>
    <property type="match status" value="1"/>
</dbReference>
<dbReference type="Pfam" id="PF10672">
    <property type="entry name" value="Methyltrans_SAM"/>
    <property type="match status" value="1"/>
</dbReference>
<proteinExistence type="inferred from homology"/>
<keyword evidence="5" id="KW-0949">S-adenosyl-L-methionine</keyword>
<dbReference type="Pfam" id="PF22020">
    <property type="entry name" value="RlmL_1st"/>
    <property type="match status" value="1"/>
</dbReference>
<dbReference type="PROSITE" id="PS00092">
    <property type="entry name" value="N6_MTASE"/>
    <property type="match status" value="1"/>
</dbReference>
<dbReference type="InterPro" id="IPR004114">
    <property type="entry name" value="THUMP_dom"/>
</dbReference>
<dbReference type="InterPro" id="IPR019614">
    <property type="entry name" value="SAM-dep_methyl-trfase"/>
</dbReference>
<evidence type="ECO:0000256" key="2">
    <source>
        <dbReference type="ARBA" id="ARBA00022552"/>
    </source>
</evidence>
<dbReference type="PIRSF" id="PIRSF037618">
    <property type="entry name" value="RNA_Mtase_bacteria_prd"/>
    <property type="match status" value="1"/>
</dbReference>
<sequence>MQIKVYSRLLLKNFNNFFATCSKGVEDLLQKELEQLGISDTKIHVGGVAFTADIEHAYKTCLWSRVASRILLQLKDFTISSDDDLYHEIIDVDWRQHFSEENTLAIDCFSSHNIVNNSYFATLRIKDAIVDQFVKKTEQRPSIDRENPDIRINVYLSDKQCLLYLDLSGEALHKRGYRQTAGSAPLRETLAASMLYRAKWNAFYEKSLPFYDPMCGSGTLLIEAAMMAAEIAPGILRKQFGFFHWKFFSQDKIEQKKWSSILHDAEDKKQKGLANAPVISGSDNSEQLVGIARLNIKMAGLTSVVKVFLRDASKDITPYTKKHGLIVTNPPYGKRIGQVQLLRTLYHRFGIQLKANFNGWTAVIITSEQELAKSIGMRAFRKNTLFNGALKSVLYQYRIDSQKIKSVDDEIINENQETDIVDNLPSSASQSLESSSTEHVLMFSNRLKKNYKHLKKWARKNNINCYRVYDADIPQYAVAIDKYDNWIHVQEYQAPKTVDKQKAFLRINDVIDVVADILETKQQCVVLKVRKKQEGSAQYQKQDKKDYTTTVLENDLKFIINMYDYIDTGLFLDHRNTRQLIRKLASQKSFLNLFSYTGSVTVYAAAGGAKTTTTVDMSNTYLNWARENMSINGYINKVYKDDSHAFIREDCLKWLQLAIAEGKKYQLIFVDPPTFSNSKKMTTSLDINRDHAALLSGCLALLDDGGQIIFSTNAKNFKLDEGIKEDCFIKDITALTTTEDFRKKPLHRCWCLSKKKEALDACS</sequence>
<dbReference type="Pfam" id="PF01170">
    <property type="entry name" value="UPF0020"/>
    <property type="match status" value="1"/>
</dbReference>
<feature type="domain" description="THUMP" evidence="6">
    <location>
        <begin position="56"/>
        <end position="167"/>
    </location>
</feature>
<keyword evidence="2" id="KW-0698">rRNA processing</keyword>
<evidence type="ECO:0000256" key="1">
    <source>
        <dbReference type="ARBA" id="ARBA00022490"/>
    </source>
</evidence>
<dbReference type="InterPro" id="IPR017244">
    <property type="entry name" value="23SrRNA_methyltr_KL"/>
</dbReference>
<dbReference type="EMBL" id="UOFD01000040">
    <property type="protein sequence ID" value="VAW52139.1"/>
    <property type="molecule type" value="Genomic_DNA"/>
</dbReference>
<dbReference type="PROSITE" id="PS01261">
    <property type="entry name" value="UPF0020"/>
    <property type="match status" value="1"/>
</dbReference>
<dbReference type="GO" id="GO:0052915">
    <property type="term" value="F:23S rRNA (guanine(2445)-N(2))-methyltransferase activity"/>
    <property type="evidence" value="ECO:0007669"/>
    <property type="project" value="UniProtKB-EC"/>
</dbReference>
<dbReference type="SUPFAM" id="SSF53335">
    <property type="entry name" value="S-adenosyl-L-methionine-dependent methyltransferases"/>
    <property type="match status" value="2"/>
</dbReference>
<dbReference type="InterPro" id="IPR053943">
    <property type="entry name" value="RlmKL-like_Mtase_CS"/>
</dbReference>
<dbReference type="PANTHER" id="PTHR47313">
    <property type="entry name" value="RIBOSOMAL RNA LARGE SUBUNIT METHYLTRANSFERASE K/L"/>
    <property type="match status" value="1"/>
</dbReference>
<organism evidence="7">
    <name type="scientific">hydrothermal vent metagenome</name>
    <dbReference type="NCBI Taxonomy" id="652676"/>
    <lineage>
        <taxon>unclassified sequences</taxon>
        <taxon>metagenomes</taxon>
        <taxon>ecological metagenomes</taxon>
    </lineage>
</organism>
<reference evidence="7" key="1">
    <citation type="submission" date="2018-06" db="EMBL/GenBank/DDBJ databases">
        <authorList>
            <person name="Zhirakovskaya E."/>
        </authorList>
    </citation>
    <scope>NUCLEOTIDE SEQUENCE</scope>
</reference>
<evidence type="ECO:0000259" key="6">
    <source>
        <dbReference type="PROSITE" id="PS51165"/>
    </source>
</evidence>
<dbReference type="CDD" id="cd02440">
    <property type="entry name" value="AdoMet_MTases"/>
    <property type="match status" value="1"/>
</dbReference>
<dbReference type="GO" id="GO:0070043">
    <property type="term" value="F:rRNA (guanine-N7-)-methyltransferase activity"/>
    <property type="evidence" value="ECO:0007669"/>
    <property type="project" value="TreeGrafter"/>
</dbReference>
<dbReference type="InterPro" id="IPR000241">
    <property type="entry name" value="RlmKL-like_Mtase"/>
</dbReference>
<dbReference type="PANTHER" id="PTHR47313:SF1">
    <property type="entry name" value="RIBOSOMAL RNA LARGE SUBUNIT METHYLTRANSFERASE K_L"/>
    <property type="match status" value="1"/>
</dbReference>
<name>A0A3B0WSJ7_9ZZZZ</name>
<dbReference type="NCBIfam" id="NF008748">
    <property type="entry name" value="PRK11783.1"/>
    <property type="match status" value="1"/>
</dbReference>
<dbReference type="CDD" id="cd11715">
    <property type="entry name" value="THUMP_AdoMetMT"/>
    <property type="match status" value="1"/>
</dbReference>
<evidence type="ECO:0000313" key="7">
    <source>
        <dbReference type="EMBL" id="VAW52139.1"/>
    </source>
</evidence>
<dbReference type="AlphaFoldDB" id="A0A3B0WSJ7"/>